<dbReference type="InterPro" id="IPR008254">
    <property type="entry name" value="Flavodoxin/NO_synth"/>
</dbReference>
<organism evidence="10 11">
    <name type="scientific">Celerinatantimonas diazotrophica</name>
    <dbReference type="NCBI Taxonomy" id="412034"/>
    <lineage>
        <taxon>Bacteria</taxon>
        <taxon>Pseudomonadati</taxon>
        <taxon>Pseudomonadota</taxon>
        <taxon>Gammaproteobacteria</taxon>
        <taxon>Celerinatantimonadaceae</taxon>
        <taxon>Celerinatantimonas</taxon>
    </lineage>
</organism>
<keyword evidence="5 8" id="KW-0288">FMN</keyword>
<dbReference type="GO" id="GO:0009055">
    <property type="term" value="F:electron transfer activity"/>
    <property type="evidence" value="ECO:0007669"/>
    <property type="project" value="UniProtKB-UniRule"/>
</dbReference>
<evidence type="ECO:0000256" key="2">
    <source>
        <dbReference type="ARBA" id="ARBA00005267"/>
    </source>
</evidence>
<keyword evidence="11" id="KW-1185">Reference proteome</keyword>
<dbReference type="PANTHER" id="PTHR42809">
    <property type="entry name" value="FLAVODOXIN 2"/>
    <property type="match status" value="1"/>
</dbReference>
<dbReference type="Proteomes" id="UP000295565">
    <property type="component" value="Unassembled WGS sequence"/>
</dbReference>
<dbReference type="OrthoDB" id="359268at2"/>
<dbReference type="PANTHER" id="PTHR42809:SF1">
    <property type="entry name" value="FLAVODOXIN 1"/>
    <property type="match status" value="1"/>
</dbReference>
<accession>A0A4R1K373</accession>
<dbReference type="InterPro" id="IPR050619">
    <property type="entry name" value="Flavodoxin"/>
</dbReference>
<dbReference type="GO" id="GO:0010181">
    <property type="term" value="F:FMN binding"/>
    <property type="evidence" value="ECO:0007669"/>
    <property type="project" value="UniProtKB-UniRule"/>
</dbReference>
<proteinExistence type="inferred from homology"/>
<evidence type="ECO:0000259" key="9">
    <source>
        <dbReference type="PROSITE" id="PS50902"/>
    </source>
</evidence>
<evidence type="ECO:0000256" key="4">
    <source>
        <dbReference type="ARBA" id="ARBA00022630"/>
    </source>
</evidence>
<dbReference type="SUPFAM" id="SSF52218">
    <property type="entry name" value="Flavoproteins"/>
    <property type="match status" value="1"/>
</dbReference>
<dbReference type="InterPro" id="IPR010086">
    <property type="entry name" value="Flavodoxin_lc"/>
</dbReference>
<keyword evidence="4 8" id="KW-0285">Flavoprotein</keyword>
<keyword evidence="3 8" id="KW-0813">Transport</keyword>
<dbReference type="NCBIfam" id="NF006739">
    <property type="entry name" value="PRK09267.1-5"/>
    <property type="match status" value="1"/>
</dbReference>
<evidence type="ECO:0000256" key="8">
    <source>
        <dbReference type="PIRNR" id="PIRNR038996"/>
    </source>
</evidence>
<evidence type="ECO:0000256" key="3">
    <source>
        <dbReference type="ARBA" id="ARBA00022448"/>
    </source>
</evidence>
<dbReference type="Gene3D" id="3.40.50.360">
    <property type="match status" value="1"/>
</dbReference>
<evidence type="ECO:0000313" key="10">
    <source>
        <dbReference type="EMBL" id="TCK58515.1"/>
    </source>
</evidence>
<dbReference type="AlphaFoldDB" id="A0A4R1K373"/>
<evidence type="ECO:0000256" key="7">
    <source>
        <dbReference type="ARBA" id="ARBA00023231"/>
    </source>
</evidence>
<comment type="function">
    <text evidence="8">Low-potential electron donor to a number of redox enzymes.</text>
</comment>
<dbReference type="PROSITE" id="PS00201">
    <property type="entry name" value="FLAVODOXIN"/>
    <property type="match status" value="1"/>
</dbReference>
<name>A0A4R1K373_9GAMM</name>
<dbReference type="InterPro" id="IPR001226">
    <property type="entry name" value="Flavodoxin_CS"/>
</dbReference>
<dbReference type="PRINTS" id="PR00369">
    <property type="entry name" value="FLAVODOXIN"/>
</dbReference>
<keyword evidence="7" id="KW-0535">Nitrogen fixation</keyword>
<evidence type="ECO:0000256" key="1">
    <source>
        <dbReference type="ARBA" id="ARBA00001917"/>
    </source>
</evidence>
<dbReference type="InterPro" id="IPR029039">
    <property type="entry name" value="Flavoprotein-like_sf"/>
</dbReference>
<dbReference type="InterPro" id="IPR001094">
    <property type="entry name" value="Flavdoxin-like"/>
</dbReference>
<evidence type="ECO:0000256" key="6">
    <source>
        <dbReference type="ARBA" id="ARBA00022982"/>
    </source>
</evidence>
<protein>
    <recommendedName>
        <fullName evidence="8">Flavodoxin</fullName>
    </recommendedName>
</protein>
<dbReference type="RefSeq" id="WP_131911488.1">
    <property type="nucleotide sequence ID" value="NZ_OU594967.1"/>
</dbReference>
<dbReference type="Pfam" id="PF00258">
    <property type="entry name" value="Flavodoxin_1"/>
    <property type="match status" value="1"/>
</dbReference>
<comment type="similarity">
    <text evidence="2 8">Belongs to the flavodoxin family.</text>
</comment>
<dbReference type="PROSITE" id="PS50902">
    <property type="entry name" value="FLAVODOXIN_LIKE"/>
    <property type="match status" value="1"/>
</dbReference>
<evidence type="ECO:0000313" key="11">
    <source>
        <dbReference type="Proteomes" id="UP000295565"/>
    </source>
</evidence>
<comment type="cofactor">
    <cofactor evidence="1 8">
        <name>FMN</name>
        <dbReference type="ChEBI" id="CHEBI:58210"/>
    </cofactor>
</comment>
<keyword evidence="6 8" id="KW-0249">Electron transport</keyword>
<evidence type="ECO:0000256" key="5">
    <source>
        <dbReference type="ARBA" id="ARBA00022643"/>
    </source>
</evidence>
<dbReference type="NCBIfam" id="TIGR01752">
    <property type="entry name" value="flav_long"/>
    <property type="match status" value="1"/>
</dbReference>
<gene>
    <name evidence="10" type="ORF">EV690_0642</name>
</gene>
<dbReference type="PIRSF" id="PIRSF038996">
    <property type="entry name" value="FldA"/>
    <property type="match status" value="1"/>
</dbReference>
<reference evidence="10 11" key="1">
    <citation type="submission" date="2019-03" db="EMBL/GenBank/DDBJ databases">
        <title>Genomic Encyclopedia of Type Strains, Phase IV (KMG-IV): sequencing the most valuable type-strain genomes for metagenomic binning, comparative biology and taxonomic classification.</title>
        <authorList>
            <person name="Goeker M."/>
        </authorList>
    </citation>
    <scope>NUCLEOTIDE SEQUENCE [LARGE SCALE GENOMIC DNA]</scope>
    <source>
        <strain evidence="10 11">DSM 18577</strain>
    </source>
</reference>
<feature type="domain" description="Flavodoxin-like" evidence="9">
    <location>
        <begin position="4"/>
        <end position="176"/>
    </location>
</feature>
<sequence>MTQVGIFFGTDTGNTRKVAKWIHKALNDEQVAKPININRVSLDDLMGYDVLILGTPTLGDGELPGLDAQAETESWQEFVDQHMDDADFSGKKIAMFGLGDQMGYADEFVDALGELYDIFADAGATMIGSWPSAGYEFTSSGALDDESKEFVGLVIDQDNQADLTPERINQWVEQIKPELGL</sequence>
<comment type="caution">
    <text evidence="10">The sequence shown here is derived from an EMBL/GenBank/DDBJ whole genome shotgun (WGS) entry which is preliminary data.</text>
</comment>
<dbReference type="EMBL" id="SMGD01000011">
    <property type="protein sequence ID" value="TCK58515.1"/>
    <property type="molecule type" value="Genomic_DNA"/>
</dbReference>